<gene>
    <name evidence="1" type="ORF">C1SCF055_LOCUS17400</name>
</gene>
<name>A0A9P1CDU2_9DINO</name>
<dbReference type="Proteomes" id="UP001152797">
    <property type="component" value="Unassembled WGS sequence"/>
</dbReference>
<sequence>MDVLTQRGWFNYLDHLLQLRDNALVVAGPPCSLYVWISRGTHSRLSHGHDIYGNTKYLSIRMSNAIVRNFVWLLKKIHLIRPLFWIIEQPTSSQMFLVPEMDEALQMWGLWLTTTWMGCFGHVLWKGTKLMNNIPNSSRLKRKLTMQQKKAIALRKRKMNKRAQAQGGSKKVYYRKSADGRVTGGKDLGSTATYPRQFAHQVFFVWKAAFQALKNP</sequence>
<organism evidence="1">
    <name type="scientific">Cladocopium goreaui</name>
    <dbReference type="NCBI Taxonomy" id="2562237"/>
    <lineage>
        <taxon>Eukaryota</taxon>
        <taxon>Sar</taxon>
        <taxon>Alveolata</taxon>
        <taxon>Dinophyceae</taxon>
        <taxon>Suessiales</taxon>
        <taxon>Symbiodiniaceae</taxon>
        <taxon>Cladocopium</taxon>
    </lineage>
</organism>
<keyword evidence="3" id="KW-1185">Reference proteome</keyword>
<evidence type="ECO:0000313" key="1">
    <source>
        <dbReference type="EMBL" id="CAI3990407.1"/>
    </source>
</evidence>
<accession>A0A9P1CDU2</accession>
<dbReference type="EMBL" id="CAMXCT030001471">
    <property type="protein sequence ID" value="CAL4777719.1"/>
    <property type="molecule type" value="Genomic_DNA"/>
</dbReference>
<reference evidence="1" key="1">
    <citation type="submission" date="2022-10" db="EMBL/GenBank/DDBJ databases">
        <authorList>
            <person name="Chen Y."/>
            <person name="Dougan E. K."/>
            <person name="Chan C."/>
            <person name="Rhodes N."/>
            <person name="Thang M."/>
        </authorList>
    </citation>
    <scope>NUCLEOTIDE SEQUENCE</scope>
</reference>
<comment type="caution">
    <text evidence="1">The sequence shown here is derived from an EMBL/GenBank/DDBJ whole genome shotgun (WGS) entry which is preliminary data.</text>
</comment>
<dbReference type="EMBL" id="CAMXCT020001471">
    <property type="protein sequence ID" value="CAL1143782.1"/>
    <property type="molecule type" value="Genomic_DNA"/>
</dbReference>
<dbReference type="EMBL" id="CAMXCT010001471">
    <property type="protein sequence ID" value="CAI3990407.1"/>
    <property type="molecule type" value="Genomic_DNA"/>
</dbReference>
<reference evidence="2 3" key="2">
    <citation type="submission" date="2024-05" db="EMBL/GenBank/DDBJ databases">
        <authorList>
            <person name="Chen Y."/>
            <person name="Shah S."/>
            <person name="Dougan E. K."/>
            <person name="Thang M."/>
            <person name="Chan C."/>
        </authorList>
    </citation>
    <scope>NUCLEOTIDE SEQUENCE [LARGE SCALE GENOMIC DNA]</scope>
</reference>
<dbReference type="AlphaFoldDB" id="A0A9P1CDU2"/>
<evidence type="ECO:0000313" key="3">
    <source>
        <dbReference type="Proteomes" id="UP001152797"/>
    </source>
</evidence>
<dbReference type="OrthoDB" id="414630at2759"/>
<protein>
    <submittedName>
        <fullName evidence="1">Uncharacterized protein</fullName>
    </submittedName>
</protein>
<proteinExistence type="predicted"/>
<evidence type="ECO:0000313" key="2">
    <source>
        <dbReference type="EMBL" id="CAL4777719.1"/>
    </source>
</evidence>